<dbReference type="RefSeq" id="WP_093024085.1">
    <property type="nucleotide sequence ID" value="NZ_FPBK01000003.1"/>
</dbReference>
<dbReference type="Proteomes" id="UP000199138">
    <property type="component" value="Unassembled WGS sequence"/>
</dbReference>
<evidence type="ECO:0008006" key="3">
    <source>
        <dbReference type="Google" id="ProtNLM"/>
    </source>
</evidence>
<dbReference type="STRING" id="1224947.SAMN05216480_1036"/>
<dbReference type="SUPFAM" id="SSF160631">
    <property type="entry name" value="SMI1/KNR4-like"/>
    <property type="match status" value="1"/>
</dbReference>
<dbReference type="OrthoDB" id="1191115at2"/>
<dbReference type="EMBL" id="FPBK01000003">
    <property type="protein sequence ID" value="SFU41730.1"/>
    <property type="molecule type" value="Genomic_DNA"/>
</dbReference>
<proteinExistence type="predicted"/>
<sequence length="132" mass="15663">MGIQYIQSYYEYDDLDEKAKDYWIFGSDNSGNPICIDSSDNDKLVLLDHEQGFEFMENMNKIISELASSLLLFRDFIEKINNEFGEDGFFESMFTEKHLTELENKFKTLNPNYYLESSFWDTEIENLRAEIE</sequence>
<organism evidence="1 2">
    <name type="scientific">Pustulibacterium marinum</name>
    <dbReference type="NCBI Taxonomy" id="1224947"/>
    <lineage>
        <taxon>Bacteria</taxon>
        <taxon>Pseudomonadati</taxon>
        <taxon>Bacteroidota</taxon>
        <taxon>Flavobacteriia</taxon>
        <taxon>Flavobacteriales</taxon>
        <taxon>Flavobacteriaceae</taxon>
        <taxon>Pustulibacterium</taxon>
    </lineage>
</organism>
<gene>
    <name evidence="1" type="ORF">SAMN05216480_1036</name>
</gene>
<reference evidence="1 2" key="1">
    <citation type="submission" date="2016-10" db="EMBL/GenBank/DDBJ databases">
        <authorList>
            <person name="de Groot N.N."/>
        </authorList>
    </citation>
    <scope>NUCLEOTIDE SEQUENCE [LARGE SCALE GENOMIC DNA]</scope>
    <source>
        <strain evidence="1 2">CGMCC 1.12333</strain>
    </source>
</reference>
<protein>
    <recommendedName>
        <fullName evidence="3">SUKH-4 immunity protein</fullName>
    </recommendedName>
</protein>
<dbReference type="AlphaFoldDB" id="A0A1I7FZW6"/>
<evidence type="ECO:0000313" key="1">
    <source>
        <dbReference type="EMBL" id="SFU41730.1"/>
    </source>
</evidence>
<evidence type="ECO:0000313" key="2">
    <source>
        <dbReference type="Proteomes" id="UP000199138"/>
    </source>
</evidence>
<keyword evidence="2" id="KW-1185">Reference proteome</keyword>
<name>A0A1I7FZW6_9FLAO</name>
<accession>A0A1I7FZW6</accession>
<dbReference type="InterPro" id="IPR037883">
    <property type="entry name" value="Knr4/Smi1-like_sf"/>
</dbReference>